<dbReference type="PANTHER" id="PTHR42953:SF8">
    <property type="entry name" value="ZINT DOMAIN-CONTAINING PROTEIN"/>
    <property type="match status" value="1"/>
</dbReference>
<dbReference type="Proteomes" id="UP000199017">
    <property type="component" value="Unassembled WGS sequence"/>
</dbReference>
<evidence type="ECO:0000256" key="4">
    <source>
        <dbReference type="SAM" id="MobiDB-lite"/>
    </source>
</evidence>
<feature type="region of interest" description="Disordered" evidence="4">
    <location>
        <begin position="328"/>
        <end position="364"/>
    </location>
</feature>
<dbReference type="PRINTS" id="PR00691">
    <property type="entry name" value="ADHESINB"/>
</dbReference>
<dbReference type="GO" id="GO:0007155">
    <property type="term" value="P:cell adhesion"/>
    <property type="evidence" value="ECO:0007669"/>
    <property type="project" value="InterPro"/>
</dbReference>
<sequence length="364" mass="40884">MKKNLMTILFLGIIFIVMGSACGMEEEQETGSEKSEQKPLQIYTTLFAWEDFAKKIGGDEVEVVNLVPAGGDAHSFEPTSQTMVDVVESDAFIFNGAGMEGFAEEMNKMAQEEGVLSIEVTKDIDLRSFTDDHAHEHNHNEESKESSEEHDHGHGEVDPHIWLDPVIAVEAAENIKDALIKLRPEQKETFEENFADLKEQLLDLDKEFSEMVDAAEGHQFIVSHSAYGYWEERYGLEQIGLAGLAPSDEPSQKQLREIIETMENSGIQHVMLEKNVSSKVAEVVQDEVGAEALHLHNLASLVQEERDSGQDYFSLMKQNIDNLETALQLSGDTAPTQELSDHHEEEHEGHEHEDSHDDHDHSHD</sequence>
<feature type="compositionally biased region" description="Polar residues" evidence="4">
    <location>
        <begin position="328"/>
        <end position="338"/>
    </location>
</feature>
<reference evidence="5 6" key="1">
    <citation type="submission" date="2016-10" db="EMBL/GenBank/DDBJ databases">
        <authorList>
            <person name="de Groot N.N."/>
        </authorList>
    </citation>
    <scope>NUCLEOTIDE SEQUENCE [LARGE SCALE GENOMIC DNA]</scope>
    <source>
        <strain evidence="6">P4B,CCM 7963,CECT 7998,DSM 25260,IBRC-M 10614,KCTC 13821</strain>
    </source>
</reference>
<dbReference type="GO" id="GO:0046872">
    <property type="term" value="F:metal ion binding"/>
    <property type="evidence" value="ECO:0007669"/>
    <property type="project" value="InterPro"/>
</dbReference>
<feature type="region of interest" description="Disordered" evidence="4">
    <location>
        <begin position="135"/>
        <end position="158"/>
    </location>
</feature>
<dbReference type="InterPro" id="IPR006127">
    <property type="entry name" value="ZnuA-like"/>
</dbReference>
<accession>A0A1G8FYZ7</accession>
<dbReference type="PANTHER" id="PTHR42953">
    <property type="entry name" value="HIGH-AFFINITY ZINC UPTAKE SYSTEM PROTEIN ZNUA-RELATED"/>
    <property type="match status" value="1"/>
</dbReference>
<organism evidence="5 6">
    <name type="scientific">Alteribacillus bidgolensis</name>
    <dbReference type="NCBI Taxonomy" id="930129"/>
    <lineage>
        <taxon>Bacteria</taxon>
        <taxon>Bacillati</taxon>
        <taxon>Bacillota</taxon>
        <taxon>Bacilli</taxon>
        <taxon>Bacillales</taxon>
        <taxon>Bacillaceae</taxon>
        <taxon>Alteribacillus</taxon>
    </lineage>
</organism>
<dbReference type="AlphaFoldDB" id="A0A1G8FYZ7"/>
<dbReference type="Gene3D" id="3.40.50.1980">
    <property type="entry name" value="Nitrogenase molybdenum iron protein domain"/>
    <property type="match status" value="2"/>
</dbReference>
<dbReference type="InterPro" id="IPR050492">
    <property type="entry name" value="Bact_metal-bind_prot9"/>
</dbReference>
<dbReference type="EMBL" id="FNDU01000003">
    <property type="protein sequence ID" value="SDH87315.1"/>
    <property type="molecule type" value="Genomic_DNA"/>
</dbReference>
<keyword evidence="1 3" id="KW-0813">Transport</keyword>
<dbReference type="InterPro" id="IPR006129">
    <property type="entry name" value="AdhesinB"/>
</dbReference>
<dbReference type="GO" id="GO:0030001">
    <property type="term" value="P:metal ion transport"/>
    <property type="evidence" value="ECO:0007669"/>
    <property type="project" value="InterPro"/>
</dbReference>
<dbReference type="STRING" id="930129.SAMN05216352_103149"/>
<dbReference type="SUPFAM" id="SSF53807">
    <property type="entry name" value="Helical backbone' metal receptor"/>
    <property type="match status" value="1"/>
</dbReference>
<dbReference type="CDD" id="cd01017">
    <property type="entry name" value="AdcA"/>
    <property type="match status" value="1"/>
</dbReference>
<gene>
    <name evidence="5" type="ORF">SAMN05216352_103149</name>
</gene>
<evidence type="ECO:0000313" key="5">
    <source>
        <dbReference type="EMBL" id="SDH87315.1"/>
    </source>
</evidence>
<dbReference type="OrthoDB" id="9810636at2"/>
<comment type="similarity">
    <text evidence="3">Belongs to the bacterial solute-binding protein 9 family.</text>
</comment>
<evidence type="ECO:0000256" key="2">
    <source>
        <dbReference type="ARBA" id="ARBA00022729"/>
    </source>
</evidence>
<dbReference type="Pfam" id="PF01297">
    <property type="entry name" value="ZnuA"/>
    <property type="match status" value="1"/>
</dbReference>
<protein>
    <submittedName>
        <fullName evidence="5">Zinc transport system substrate-binding protein</fullName>
    </submittedName>
</protein>
<evidence type="ECO:0000256" key="3">
    <source>
        <dbReference type="RuleBase" id="RU003512"/>
    </source>
</evidence>
<feature type="compositionally biased region" description="Basic and acidic residues" evidence="4">
    <location>
        <begin position="339"/>
        <end position="364"/>
    </location>
</feature>
<dbReference type="PROSITE" id="PS51257">
    <property type="entry name" value="PROKAR_LIPOPROTEIN"/>
    <property type="match status" value="1"/>
</dbReference>
<keyword evidence="6" id="KW-1185">Reference proteome</keyword>
<evidence type="ECO:0000313" key="6">
    <source>
        <dbReference type="Proteomes" id="UP000199017"/>
    </source>
</evidence>
<dbReference type="RefSeq" id="WP_091582523.1">
    <property type="nucleotide sequence ID" value="NZ_FNDU01000003.1"/>
</dbReference>
<keyword evidence="2" id="KW-0732">Signal</keyword>
<dbReference type="InterPro" id="IPR006128">
    <property type="entry name" value="Lipoprotein_PsaA-like"/>
</dbReference>
<evidence type="ECO:0000256" key="1">
    <source>
        <dbReference type="ARBA" id="ARBA00022448"/>
    </source>
</evidence>
<proteinExistence type="inferred from homology"/>
<name>A0A1G8FYZ7_9BACI</name>
<dbReference type="PRINTS" id="PR00690">
    <property type="entry name" value="ADHESNFAMILY"/>
</dbReference>